<dbReference type="EMBL" id="CATQJL010000112">
    <property type="protein sequence ID" value="CAJ0595006.1"/>
    <property type="molecule type" value="Genomic_DNA"/>
</dbReference>
<evidence type="ECO:0000256" key="20">
    <source>
        <dbReference type="SAM" id="Phobius"/>
    </source>
</evidence>
<dbReference type="AlphaFoldDB" id="A0AA36GMT5"/>
<dbReference type="Proteomes" id="UP001176961">
    <property type="component" value="Unassembled WGS sequence"/>
</dbReference>
<keyword evidence="12" id="KW-0460">Magnesium</keyword>
<evidence type="ECO:0000256" key="7">
    <source>
        <dbReference type="ARBA" id="ARBA00018337"/>
    </source>
</evidence>
<comment type="subcellular location">
    <subcellularLocation>
        <location evidence="2">Mitochondrion inner membrane</location>
        <topology evidence="2">Peripheral membrane protein</topology>
        <orientation evidence="2">Matrix side</orientation>
    </subcellularLocation>
</comment>
<keyword evidence="11" id="KW-0999">Mitochondrion inner membrane</keyword>
<evidence type="ECO:0000256" key="13">
    <source>
        <dbReference type="ARBA" id="ARBA00023098"/>
    </source>
</evidence>
<comment type="cofactor">
    <cofactor evidence="1">
        <name>Mg(2+)</name>
        <dbReference type="ChEBI" id="CHEBI:18420"/>
    </cofactor>
</comment>
<evidence type="ECO:0000256" key="16">
    <source>
        <dbReference type="ARBA" id="ARBA00023209"/>
    </source>
</evidence>
<evidence type="ECO:0000256" key="9">
    <source>
        <dbReference type="ARBA" id="ARBA00022679"/>
    </source>
</evidence>
<dbReference type="GO" id="GO:0032049">
    <property type="term" value="P:cardiolipin biosynthetic process"/>
    <property type="evidence" value="ECO:0007669"/>
    <property type="project" value="InterPro"/>
</dbReference>
<dbReference type="GO" id="GO:0005743">
    <property type="term" value="C:mitochondrial inner membrane"/>
    <property type="evidence" value="ECO:0007669"/>
    <property type="project" value="UniProtKB-SubCell"/>
</dbReference>
<evidence type="ECO:0000256" key="17">
    <source>
        <dbReference type="ARBA" id="ARBA00023264"/>
    </source>
</evidence>
<comment type="similarity">
    <text evidence="5">Belongs to the TAM41 family.</text>
</comment>
<dbReference type="PANTHER" id="PTHR13619:SF0">
    <property type="entry name" value="PHOSPHATIDATE CYTIDYLYLTRANSFERASE, MITOCHONDRIAL"/>
    <property type="match status" value="1"/>
</dbReference>
<keyword evidence="14" id="KW-0496">Mitochondrion</keyword>
<comment type="caution">
    <text evidence="21">The sequence shown here is derived from an EMBL/GenBank/DDBJ whole genome shotgun (WGS) entry which is preliminary data.</text>
</comment>
<dbReference type="GO" id="GO:0004605">
    <property type="term" value="F:phosphatidate cytidylyltransferase activity"/>
    <property type="evidence" value="ECO:0007669"/>
    <property type="project" value="UniProtKB-EC"/>
</dbReference>
<evidence type="ECO:0000256" key="2">
    <source>
        <dbReference type="ARBA" id="ARBA00004443"/>
    </source>
</evidence>
<evidence type="ECO:0000256" key="11">
    <source>
        <dbReference type="ARBA" id="ARBA00022792"/>
    </source>
</evidence>
<evidence type="ECO:0000256" key="5">
    <source>
        <dbReference type="ARBA" id="ARBA00005458"/>
    </source>
</evidence>
<keyword evidence="8" id="KW-0444">Lipid biosynthesis</keyword>
<keyword evidence="17" id="KW-1208">Phospholipid metabolism</keyword>
<dbReference type="InterPro" id="IPR015222">
    <property type="entry name" value="Tam41"/>
</dbReference>
<evidence type="ECO:0000256" key="15">
    <source>
        <dbReference type="ARBA" id="ARBA00023136"/>
    </source>
</evidence>
<sequence>MVKRHRSLVFVMVTNTIIMICFTSVLSVPFRFLDPFCDKLFQSILSFNFSVSLYRYNWMTSKEYEELLSVLPLSTVDYAFAYGSGALQQKGEDKSKKMVDFIISTNDPLEFHKENLEKNPSHYSLLSH</sequence>
<dbReference type="EC" id="2.7.7.41" evidence="6"/>
<keyword evidence="20" id="KW-0812">Transmembrane</keyword>
<keyword evidence="22" id="KW-1185">Reference proteome</keyword>
<proteinExistence type="inferred from homology"/>
<comment type="pathway">
    <text evidence="4">Lipid metabolism.</text>
</comment>
<evidence type="ECO:0000256" key="6">
    <source>
        <dbReference type="ARBA" id="ARBA00012487"/>
    </source>
</evidence>
<comment type="pathway">
    <text evidence="3">Phospholipid metabolism; CDP-diacylglycerol biosynthesis; CDP-diacylglycerol from sn-glycerol 3-phosphate: step 3/3.</text>
</comment>
<evidence type="ECO:0000256" key="8">
    <source>
        <dbReference type="ARBA" id="ARBA00022516"/>
    </source>
</evidence>
<reference evidence="21" key="1">
    <citation type="submission" date="2023-07" db="EMBL/GenBank/DDBJ databases">
        <authorList>
            <consortium name="CYATHOMIX"/>
        </authorList>
    </citation>
    <scope>NUCLEOTIDE SEQUENCE</scope>
    <source>
        <strain evidence="21">N/A</strain>
    </source>
</reference>
<dbReference type="Pfam" id="PF09139">
    <property type="entry name" value="Tam41_Mmp37"/>
    <property type="match status" value="1"/>
</dbReference>
<evidence type="ECO:0000313" key="21">
    <source>
        <dbReference type="EMBL" id="CAJ0595006.1"/>
    </source>
</evidence>
<evidence type="ECO:0000256" key="1">
    <source>
        <dbReference type="ARBA" id="ARBA00001946"/>
    </source>
</evidence>
<evidence type="ECO:0000256" key="12">
    <source>
        <dbReference type="ARBA" id="ARBA00022842"/>
    </source>
</evidence>
<protein>
    <recommendedName>
        <fullName evidence="7">Phosphatidate cytidylyltransferase, mitochondrial</fullName>
        <ecNumber evidence="6">2.7.7.41</ecNumber>
    </recommendedName>
    <alternativeName>
        <fullName evidence="18">CDP-diacylglycerol synthase</fullName>
    </alternativeName>
    <alternativeName>
        <fullName evidence="19">Mitochondrial translocator assembly and maintenance protein 41 homolog</fullName>
    </alternativeName>
</protein>
<keyword evidence="9" id="KW-0808">Transferase</keyword>
<accession>A0AA36GMT5</accession>
<keyword evidence="16" id="KW-0594">Phospholipid biosynthesis</keyword>
<evidence type="ECO:0000256" key="3">
    <source>
        <dbReference type="ARBA" id="ARBA00005119"/>
    </source>
</evidence>
<dbReference type="GO" id="GO:0016024">
    <property type="term" value="P:CDP-diacylglycerol biosynthetic process"/>
    <property type="evidence" value="ECO:0007669"/>
    <property type="project" value="TreeGrafter"/>
</dbReference>
<keyword evidence="20" id="KW-1133">Transmembrane helix</keyword>
<evidence type="ECO:0000256" key="19">
    <source>
        <dbReference type="ARBA" id="ARBA00031502"/>
    </source>
</evidence>
<evidence type="ECO:0000256" key="10">
    <source>
        <dbReference type="ARBA" id="ARBA00022695"/>
    </source>
</evidence>
<evidence type="ECO:0000256" key="18">
    <source>
        <dbReference type="ARBA" id="ARBA00029893"/>
    </source>
</evidence>
<keyword evidence="15 20" id="KW-0472">Membrane</keyword>
<keyword evidence="13" id="KW-0443">Lipid metabolism</keyword>
<evidence type="ECO:0000256" key="4">
    <source>
        <dbReference type="ARBA" id="ARBA00005189"/>
    </source>
</evidence>
<name>A0AA36GMT5_CYLNA</name>
<evidence type="ECO:0000256" key="14">
    <source>
        <dbReference type="ARBA" id="ARBA00023128"/>
    </source>
</evidence>
<feature type="transmembrane region" description="Helical" evidence="20">
    <location>
        <begin position="7"/>
        <end position="28"/>
    </location>
</feature>
<keyword evidence="10" id="KW-0548">Nucleotidyltransferase</keyword>
<organism evidence="21 22">
    <name type="scientific">Cylicocyclus nassatus</name>
    <name type="common">Nematode worm</name>
    <dbReference type="NCBI Taxonomy" id="53992"/>
    <lineage>
        <taxon>Eukaryota</taxon>
        <taxon>Metazoa</taxon>
        <taxon>Ecdysozoa</taxon>
        <taxon>Nematoda</taxon>
        <taxon>Chromadorea</taxon>
        <taxon>Rhabditida</taxon>
        <taxon>Rhabditina</taxon>
        <taxon>Rhabditomorpha</taxon>
        <taxon>Strongyloidea</taxon>
        <taxon>Strongylidae</taxon>
        <taxon>Cylicocyclus</taxon>
    </lineage>
</organism>
<dbReference type="PANTHER" id="PTHR13619">
    <property type="entry name" value="PHOSPHATIDATE CYTIDYLYLTRANSFERASE, MITOCHONDRIAL"/>
    <property type="match status" value="1"/>
</dbReference>
<evidence type="ECO:0000313" key="22">
    <source>
        <dbReference type="Proteomes" id="UP001176961"/>
    </source>
</evidence>
<gene>
    <name evidence="21" type="ORF">CYNAS_LOCUS6989</name>
</gene>